<dbReference type="EMBL" id="FOXV01000004">
    <property type="protein sequence ID" value="SFQ34315.1"/>
    <property type="molecule type" value="Genomic_DNA"/>
</dbReference>
<keyword evidence="3" id="KW-1185">Reference proteome</keyword>
<proteinExistence type="predicted"/>
<reference evidence="3" key="1">
    <citation type="submission" date="2016-10" db="EMBL/GenBank/DDBJ databases">
        <authorList>
            <person name="Varghese N."/>
            <person name="Submissions S."/>
        </authorList>
    </citation>
    <scope>NUCLEOTIDE SEQUENCE [LARGE SCALE GENOMIC DNA]</scope>
    <source>
        <strain evidence="3">JCM 10271</strain>
    </source>
</reference>
<name>A0A1I5XQR9_9RHOB</name>
<sequence length="55" mass="5831">MIVIVAALLGATFGGVTAKRRKGDRLDILQYATIYAIAFALAGLIVTIALEKILL</sequence>
<dbReference type="AlphaFoldDB" id="A0A1I5XQR9"/>
<evidence type="ECO:0000256" key="1">
    <source>
        <dbReference type="SAM" id="Phobius"/>
    </source>
</evidence>
<keyword evidence="1" id="KW-0812">Transmembrane</keyword>
<keyword evidence="1" id="KW-0472">Membrane</keyword>
<evidence type="ECO:0000313" key="3">
    <source>
        <dbReference type="Proteomes" id="UP000243106"/>
    </source>
</evidence>
<keyword evidence="1" id="KW-1133">Transmembrane helix</keyword>
<evidence type="ECO:0000313" key="2">
    <source>
        <dbReference type="EMBL" id="SFQ34315.1"/>
    </source>
</evidence>
<dbReference type="Proteomes" id="UP000243106">
    <property type="component" value="Unassembled WGS sequence"/>
</dbReference>
<feature type="transmembrane region" description="Helical" evidence="1">
    <location>
        <begin position="28"/>
        <end position="50"/>
    </location>
</feature>
<accession>A0A1I5XQR9</accession>
<organism evidence="2 3">
    <name type="scientific">Roseivivax halotolerans</name>
    <dbReference type="NCBI Taxonomy" id="93684"/>
    <lineage>
        <taxon>Bacteria</taxon>
        <taxon>Pseudomonadati</taxon>
        <taxon>Pseudomonadota</taxon>
        <taxon>Alphaproteobacteria</taxon>
        <taxon>Rhodobacterales</taxon>
        <taxon>Roseobacteraceae</taxon>
        <taxon>Roseivivax</taxon>
    </lineage>
</organism>
<dbReference type="STRING" id="93684.SAMN05421853_10456"/>
<protein>
    <recommendedName>
        <fullName evidence="4">PEP-CTERM protein-sorting domain-containing protein</fullName>
    </recommendedName>
</protein>
<gene>
    <name evidence="2" type="ORF">SAMN05421853_10456</name>
</gene>
<dbReference type="RefSeq" id="WP_093010178.1">
    <property type="nucleotide sequence ID" value="NZ_FOXV01000004.1"/>
</dbReference>
<evidence type="ECO:0008006" key="4">
    <source>
        <dbReference type="Google" id="ProtNLM"/>
    </source>
</evidence>